<dbReference type="NCBIfam" id="NF033518">
    <property type="entry name" value="transpos_IS607"/>
    <property type="match status" value="1"/>
</dbReference>
<dbReference type="PANTHER" id="PTHR36172">
    <property type="match status" value="1"/>
</dbReference>
<dbReference type="RefSeq" id="WP_099082276.1">
    <property type="nucleotide sequence ID" value="NZ_AWQQ01000024.1"/>
</dbReference>
<feature type="domain" description="Resolvase/invertase-type recombinase catalytic" evidence="1">
    <location>
        <begin position="50"/>
        <end position="189"/>
    </location>
</feature>
<dbReference type="InterPro" id="IPR048046">
    <property type="entry name" value="Transpos_IS607"/>
</dbReference>
<dbReference type="Gene3D" id="3.40.50.1390">
    <property type="entry name" value="Resolvase, N-terminal catalytic domain"/>
    <property type="match status" value="1"/>
</dbReference>
<dbReference type="InterPro" id="IPR051491">
    <property type="entry name" value="Recombinase/Transposase-rel"/>
</dbReference>
<dbReference type="GO" id="GO:0000150">
    <property type="term" value="F:DNA strand exchange activity"/>
    <property type="evidence" value="ECO:0007669"/>
    <property type="project" value="InterPro"/>
</dbReference>
<proteinExistence type="predicted"/>
<dbReference type="InterPro" id="IPR036162">
    <property type="entry name" value="Resolvase-like_N_sf"/>
</dbReference>
<organism evidence="2 3">
    <name type="scientific">Desulforamulus profundi</name>
    <dbReference type="NCBI Taxonomy" id="1383067"/>
    <lineage>
        <taxon>Bacteria</taxon>
        <taxon>Bacillati</taxon>
        <taxon>Bacillota</taxon>
        <taxon>Clostridia</taxon>
        <taxon>Eubacteriales</taxon>
        <taxon>Peptococcaceae</taxon>
        <taxon>Desulforamulus</taxon>
    </lineage>
</organism>
<gene>
    <name evidence="2" type="ORF">P378_03940</name>
</gene>
<dbReference type="FunFam" id="3.40.50.1390:FF:000002">
    <property type="entry name" value="ORF1 in transposon ISC1904"/>
    <property type="match status" value="1"/>
</dbReference>
<dbReference type="CDD" id="cd03769">
    <property type="entry name" value="SR_IS607_transposase_like"/>
    <property type="match status" value="1"/>
</dbReference>
<dbReference type="SUPFAM" id="SSF53041">
    <property type="entry name" value="Resolvase-like"/>
    <property type="match status" value="1"/>
</dbReference>
<dbReference type="PANTHER" id="PTHR36172:SF1">
    <property type="entry name" value="RESOLVASE-RELATED"/>
    <property type="match status" value="1"/>
</dbReference>
<dbReference type="InterPro" id="IPR041718">
    <property type="entry name" value="IS607_transposase-like"/>
</dbReference>
<keyword evidence="3" id="KW-1185">Reference proteome</keyword>
<protein>
    <submittedName>
        <fullName evidence="2">Resolvase</fullName>
    </submittedName>
</protein>
<dbReference type="AlphaFoldDB" id="A0A2C6MIK9"/>
<dbReference type="Gene3D" id="1.10.287.2170">
    <property type="match status" value="1"/>
</dbReference>
<dbReference type="EMBL" id="AWQQ01000024">
    <property type="protein sequence ID" value="PHJ39306.1"/>
    <property type="molecule type" value="Genomic_DNA"/>
</dbReference>
<sequence>MKLSNYAKQRGITYRAAWNHFKAGKIPGAYKDPNTGAVIIPTYEETRLKNAAIYARVSSNENKDNLESQAERLRQYVIARGYQITHVVKEVGSGVNDNRKKLLQLLCKDDWGTLIVEHKDRLTRFGFNYIQTLLEKEGRKIEVVNLAEDDKADLIQDLISIIYSFSVRMYGLRRSKRRTEKIIQCLTKEFEDDKNLPTKTPGQQE</sequence>
<reference evidence="2 3" key="1">
    <citation type="submission" date="2013-09" db="EMBL/GenBank/DDBJ databases">
        <title>Biodegradation of hydrocarbons in the deep terrestrial subsurface : characterization of a microbial consortium composed of two Desulfotomaculum species originating from a deep geological formation.</title>
        <authorList>
            <person name="Aullo T."/>
            <person name="Berlendis S."/>
            <person name="Lascourreges J.-F."/>
            <person name="Dessort D."/>
            <person name="Saint-Laurent S."/>
            <person name="Schraauwers B."/>
            <person name="Mas J."/>
            <person name="Magot M."/>
            <person name="Ranchou-Peyruse A."/>
        </authorList>
    </citation>
    <scope>NUCLEOTIDE SEQUENCE [LARGE SCALE GENOMIC DNA]</scope>
    <source>
        <strain evidence="2 3">Bs107</strain>
    </source>
</reference>
<evidence type="ECO:0000313" key="3">
    <source>
        <dbReference type="Proteomes" id="UP000222564"/>
    </source>
</evidence>
<name>A0A2C6MIK9_9FIRM</name>
<dbReference type="GO" id="GO:0003677">
    <property type="term" value="F:DNA binding"/>
    <property type="evidence" value="ECO:0007669"/>
    <property type="project" value="InterPro"/>
</dbReference>
<dbReference type="PROSITE" id="PS51736">
    <property type="entry name" value="RECOMBINASES_3"/>
    <property type="match status" value="1"/>
</dbReference>
<dbReference type="InterPro" id="IPR006119">
    <property type="entry name" value="Resolv_N"/>
</dbReference>
<evidence type="ECO:0000259" key="1">
    <source>
        <dbReference type="PROSITE" id="PS51736"/>
    </source>
</evidence>
<dbReference type="OrthoDB" id="3575335at2"/>
<accession>A0A2C6MIK9</accession>
<dbReference type="SMART" id="SM00857">
    <property type="entry name" value="Resolvase"/>
    <property type="match status" value="1"/>
</dbReference>
<dbReference type="Pfam" id="PF00239">
    <property type="entry name" value="Resolvase"/>
    <property type="match status" value="1"/>
</dbReference>
<evidence type="ECO:0000313" key="2">
    <source>
        <dbReference type="EMBL" id="PHJ39306.1"/>
    </source>
</evidence>
<dbReference type="Proteomes" id="UP000222564">
    <property type="component" value="Unassembled WGS sequence"/>
</dbReference>
<comment type="caution">
    <text evidence="2">The sequence shown here is derived from an EMBL/GenBank/DDBJ whole genome shotgun (WGS) entry which is preliminary data.</text>
</comment>